<protein>
    <submittedName>
        <fullName evidence="4">CAAX prenyl protease 1</fullName>
    </submittedName>
</protein>
<dbReference type="EMBL" id="LJIJ01002399">
    <property type="protein sequence ID" value="ODM89754.1"/>
    <property type="molecule type" value="Genomic_DNA"/>
</dbReference>
<gene>
    <name evidence="4" type="ORF">Ocin01_16932</name>
</gene>
<feature type="transmembrane region" description="Helical" evidence="2">
    <location>
        <begin position="161"/>
        <end position="181"/>
    </location>
</feature>
<dbReference type="GO" id="GO:0008233">
    <property type="term" value="F:peptidase activity"/>
    <property type="evidence" value="ECO:0007669"/>
    <property type="project" value="UniProtKB-KW"/>
</dbReference>
<dbReference type="Pfam" id="PF16491">
    <property type="entry name" value="Peptidase_M48_N"/>
    <property type="match status" value="1"/>
</dbReference>
<evidence type="ECO:0000256" key="1">
    <source>
        <dbReference type="SAM" id="MobiDB-lite"/>
    </source>
</evidence>
<reference evidence="4 5" key="1">
    <citation type="journal article" date="2016" name="Genome Biol. Evol.">
        <title>Gene Family Evolution Reflects Adaptation to Soil Environmental Stressors in the Genome of the Collembolan Orchesella cincta.</title>
        <authorList>
            <person name="Faddeeva-Vakhrusheva A."/>
            <person name="Derks M.F."/>
            <person name="Anvar S.Y."/>
            <person name="Agamennone V."/>
            <person name="Suring W."/>
            <person name="Smit S."/>
            <person name="van Straalen N.M."/>
            <person name="Roelofs D."/>
        </authorList>
    </citation>
    <scope>NUCLEOTIDE SEQUENCE [LARGE SCALE GENOMIC DNA]</scope>
    <source>
        <tissue evidence="4">Mixed pool</tissue>
    </source>
</reference>
<keyword evidence="4" id="KW-0645">Protease</keyword>
<evidence type="ECO:0000256" key="2">
    <source>
        <dbReference type="SAM" id="Phobius"/>
    </source>
</evidence>
<organism evidence="4 5">
    <name type="scientific">Orchesella cincta</name>
    <name type="common">Springtail</name>
    <name type="synonym">Podura cincta</name>
    <dbReference type="NCBI Taxonomy" id="48709"/>
    <lineage>
        <taxon>Eukaryota</taxon>
        <taxon>Metazoa</taxon>
        <taxon>Ecdysozoa</taxon>
        <taxon>Arthropoda</taxon>
        <taxon>Hexapoda</taxon>
        <taxon>Collembola</taxon>
        <taxon>Entomobryomorpha</taxon>
        <taxon>Entomobryoidea</taxon>
        <taxon>Orchesellidae</taxon>
        <taxon>Orchesellinae</taxon>
        <taxon>Orchesella</taxon>
    </lineage>
</organism>
<keyword evidence="2" id="KW-0812">Transmembrane</keyword>
<dbReference type="InterPro" id="IPR032456">
    <property type="entry name" value="Peptidase_M48_N"/>
</dbReference>
<keyword evidence="2" id="KW-1133">Transmembrane helix</keyword>
<feature type="non-terminal residue" evidence="4">
    <location>
        <position position="1"/>
    </location>
</feature>
<proteinExistence type="predicted"/>
<dbReference type="AlphaFoldDB" id="A0A1D2MA37"/>
<evidence type="ECO:0000313" key="5">
    <source>
        <dbReference type="Proteomes" id="UP000094527"/>
    </source>
</evidence>
<dbReference type="Gene3D" id="3.30.2010.10">
    <property type="entry name" value="Metalloproteases ('zincins'), catalytic domain"/>
    <property type="match status" value="1"/>
</dbReference>
<dbReference type="GO" id="GO:0006508">
    <property type="term" value="P:proteolysis"/>
    <property type="evidence" value="ECO:0007669"/>
    <property type="project" value="UniProtKB-KW"/>
</dbReference>
<feature type="domain" description="CAAX prenyl protease 1 N-terminal" evidence="3">
    <location>
        <begin position="54"/>
        <end position="191"/>
    </location>
</feature>
<evidence type="ECO:0000259" key="3">
    <source>
        <dbReference type="Pfam" id="PF16491"/>
    </source>
</evidence>
<feature type="region of interest" description="Disordered" evidence="1">
    <location>
        <begin position="229"/>
        <end position="266"/>
    </location>
</feature>
<sequence>RLQLLPVSRQRSVLIENRKILPSSLEKSPRNFPQPLGSTKRLSSTLRWFPVPIISIILYTVTYPILDAIRTPPRPPGDLARNLDYEMGESCVFITITVSSRTVSVPLQLYKTFVIEQKYGFNKMSLFTFFRENMEMMAMQSVWASVACCCILFIIRVTGYVFVVWVWLFCSFWLLMTLGIYPNVIAPIFNKYTPLRDGHMRDRLHKLARFIEFPLEDILVLHQKETKSTHRLPLSAPQHQADRPLRPLLQGYPEADLAEPKKKRDE</sequence>
<dbReference type="STRING" id="48709.A0A1D2MA37"/>
<name>A0A1D2MA37_ORCCI</name>
<keyword evidence="2" id="KW-0472">Membrane</keyword>
<keyword evidence="5" id="KW-1185">Reference proteome</keyword>
<comment type="caution">
    <text evidence="4">The sequence shown here is derived from an EMBL/GenBank/DDBJ whole genome shotgun (WGS) entry which is preliminary data.</text>
</comment>
<keyword evidence="4" id="KW-0378">Hydrolase</keyword>
<feature type="transmembrane region" description="Helical" evidence="2">
    <location>
        <begin position="137"/>
        <end position="155"/>
    </location>
</feature>
<dbReference type="OrthoDB" id="360839at2759"/>
<accession>A0A1D2MA37</accession>
<dbReference type="Proteomes" id="UP000094527">
    <property type="component" value="Unassembled WGS sequence"/>
</dbReference>
<evidence type="ECO:0000313" key="4">
    <source>
        <dbReference type="EMBL" id="ODM89754.1"/>
    </source>
</evidence>
<dbReference type="PANTHER" id="PTHR10120">
    <property type="entry name" value="CAAX PRENYL PROTEASE 1"/>
    <property type="match status" value="1"/>
</dbReference>